<evidence type="ECO:0000313" key="3">
    <source>
        <dbReference type="EMBL" id="KAK5089784.1"/>
    </source>
</evidence>
<evidence type="ECO:0000313" key="4">
    <source>
        <dbReference type="Proteomes" id="UP001345013"/>
    </source>
</evidence>
<feature type="transmembrane region" description="Helical" evidence="2">
    <location>
        <begin position="12"/>
        <end position="37"/>
    </location>
</feature>
<feature type="compositionally biased region" description="Low complexity" evidence="1">
    <location>
        <begin position="549"/>
        <end position="560"/>
    </location>
</feature>
<feature type="compositionally biased region" description="Pro residues" evidence="1">
    <location>
        <begin position="619"/>
        <end position="628"/>
    </location>
</feature>
<evidence type="ECO:0000256" key="2">
    <source>
        <dbReference type="SAM" id="Phobius"/>
    </source>
</evidence>
<reference evidence="3 4" key="1">
    <citation type="submission" date="2023-08" db="EMBL/GenBank/DDBJ databases">
        <title>Black Yeasts Isolated from many extreme environments.</title>
        <authorList>
            <person name="Coleine C."/>
            <person name="Stajich J.E."/>
            <person name="Selbmann L."/>
        </authorList>
    </citation>
    <scope>NUCLEOTIDE SEQUENCE [LARGE SCALE GENOMIC DNA]</scope>
    <source>
        <strain evidence="3 4">CCFEE 5885</strain>
    </source>
</reference>
<feature type="compositionally biased region" description="Gly residues" evidence="1">
    <location>
        <begin position="486"/>
        <end position="502"/>
    </location>
</feature>
<feature type="region of interest" description="Disordered" evidence="1">
    <location>
        <begin position="215"/>
        <end position="234"/>
    </location>
</feature>
<keyword evidence="2" id="KW-0472">Membrane</keyword>
<feature type="transmembrane region" description="Helical" evidence="2">
    <location>
        <begin position="84"/>
        <end position="108"/>
    </location>
</feature>
<feature type="compositionally biased region" description="Low complexity" evidence="1">
    <location>
        <begin position="530"/>
        <end position="541"/>
    </location>
</feature>
<sequence>MAPITFSTAVLIFINLWLIALTTFGTAAGAIFLHVLGAVDNNIGASVTVSILCSVLSFVYLILQSIISSSNRPKSWLARATVHLPKILIVCWIVTATVGLVKALSSPLCQSGDVKGDAAAWQAGLGCWVYRVLVSLNVVMLVLIFSVFILLEINGRHVPIGLFHFEYTTYPTHHRDRRRTLVSSAYGSTETLTRPLTTTSEDEHTLALSAEKRANTRSRGVTLDRESTVSPSPTYRTFELNITGRRTRTNRDRDRDRSLNTLDEESILALSSSRQSTCTTATLSTLPLTQLQLQFPSISMPPMPAATHPHHIDSPLFASGHLTSRPLSNIPSLPTPTTFQLQLRELERLKAEHTATAKSKSIAMPPQSPTKANRPALYSNASKSDLKSSCALPLSSGTGTTANTPAGSMDLTTALNLKAPPSRPRSEDLEAPPPEWCPAALKERSAPLSADPAIRRLTEMGLRGNRASTRVSRRLSFSGFEFGFGGRGRGENGNGAGAGGGTETWRSVSGGTPANVVRMGKEKDGKCETRASATTSRAGAGADKENDSANVNANANLNLKAKPDASREPGTATDKKSQSQDKDKHDKIMNRHKPLPAHRKRSTTTLTTTKGANVSLFPPVAPPPPPPASKKIAAHERKESSAGGGGGGGSRKRGKSMVERGRYEKLPR</sequence>
<evidence type="ECO:0000256" key="1">
    <source>
        <dbReference type="SAM" id="MobiDB-lite"/>
    </source>
</evidence>
<protein>
    <submittedName>
        <fullName evidence="3">Uncharacterized protein</fullName>
    </submittedName>
</protein>
<organism evidence="3 4">
    <name type="scientific">Lithohypha guttulata</name>
    <dbReference type="NCBI Taxonomy" id="1690604"/>
    <lineage>
        <taxon>Eukaryota</taxon>
        <taxon>Fungi</taxon>
        <taxon>Dikarya</taxon>
        <taxon>Ascomycota</taxon>
        <taxon>Pezizomycotina</taxon>
        <taxon>Eurotiomycetes</taxon>
        <taxon>Chaetothyriomycetidae</taxon>
        <taxon>Chaetothyriales</taxon>
        <taxon>Trichomeriaceae</taxon>
        <taxon>Lithohypha</taxon>
    </lineage>
</organism>
<dbReference type="EMBL" id="JAVRRG010000070">
    <property type="protein sequence ID" value="KAK5089784.1"/>
    <property type="molecule type" value="Genomic_DNA"/>
</dbReference>
<feature type="transmembrane region" description="Helical" evidence="2">
    <location>
        <begin position="128"/>
        <end position="151"/>
    </location>
</feature>
<accession>A0ABR0K7R9</accession>
<gene>
    <name evidence="3" type="ORF">LTR24_005836</name>
</gene>
<name>A0ABR0K7R9_9EURO</name>
<comment type="caution">
    <text evidence="3">The sequence shown here is derived from an EMBL/GenBank/DDBJ whole genome shotgun (WGS) entry which is preliminary data.</text>
</comment>
<dbReference type="Proteomes" id="UP001345013">
    <property type="component" value="Unassembled WGS sequence"/>
</dbReference>
<feature type="compositionally biased region" description="Basic residues" evidence="1">
    <location>
        <begin position="590"/>
        <end position="602"/>
    </location>
</feature>
<keyword evidence="4" id="KW-1185">Reference proteome</keyword>
<feature type="region of interest" description="Disordered" evidence="1">
    <location>
        <begin position="353"/>
        <end position="376"/>
    </location>
</feature>
<proteinExistence type="predicted"/>
<keyword evidence="2" id="KW-0812">Transmembrane</keyword>
<keyword evidence="2" id="KW-1133">Transmembrane helix</keyword>
<feature type="compositionally biased region" description="Basic and acidic residues" evidence="1">
    <location>
        <begin position="561"/>
        <end position="589"/>
    </location>
</feature>
<feature type="compositionally biased region" description="Basic and acidic residues" evidence="1">
    <location>
        <begin position="519"/>
        <end position="529"/>
    </location>
</feature>
<feature type="transmembrane region" description="Helical" evidence="2">
    <location>
        <begin position="43"/>
        <end position="63"/>
    </location>
</feature>
<feature type="region of interest" description="Disordered" evidence="1">
    <location>
        <begin position="486"/>
        <end position="668"/>
    </location>
</feature>
<feature type="compositionally biased region" description="Basic and acidic residues" evidence="1">
    <location>
        <begin position="656"/>
        <end position="668"/>
    </location>
</feature>